<proteinExistence type="predicted"/>
<evidence type="ECO:0000313" key="2">
    <source>
        <dbReference type="Proteomes" id="UP001201812"/>
    </source>
</evidence>
<dbReference type="AlphaFoldDB" id="A0AAD4MR13"/>
<keyword evidence="2" id="KW-1185">Reference proteome</keyword>
<protein>
    <submittedName>
        <fullName evidence="1">Uncharacterized protein</fullName>
    </submittedName>
</protein>
<accession>A0AAD4MR13</accession>
<sequence>MVKSCTQIGVNESLPNGRFINNCNGGRLSGGRVRGLLSKYSNGNSNSGYPSATLTNTQKQLALSSSQFEPCSSRALINWSTVNATTSSQPEQSTPVFVPVMSSYWQADFQSRNKYQCDSSFMNLETILSQRIRIPDLRSNLSSRYLQQIRLTTSEETPLIWEMLQGYRKFLCFRKTGELIEDSWSQVATMRTTDSYPNISTSKKARPIPVEWQTVDDLSDREDLILQETKMALHNELYLVCQRAVGGDTTHGVIRFATLCNMVTFAHRFFREVSACISLVNASNLAFETDTLHNPHAF</sequence>
<comment type="caution">
    <text evidence="1">The sequence shown here is derived from an EMBL/GenBank/DDBJ whole genome shotgun (WGS) entry which is preliminary data.</text>
</comment>
<gene>
    <name evidence="1" type="ORF">DdX_17625</name>
</gene>
<organism evidence="1 2">
    <name type="scientific">Ditylenchus destructor</name>
    <dbReference type="NCBI Taxonomy" id="166010"/>
    <lineage>
        <taxon>Eukaryota</taxon>
        <taxon>Metazoa</taxon>
        <taxon>Ecdysozoa</taxon>
        <taxon>Nematoda</taxon>
        <taxon>Chromadorea</taxon>
        <taxon>Rhabditida</taxon>
        <taxon>Tylenchina</taxon>
        <taxon>Tylenchomorpha</taxon>
        <taxon>Sphaerularioidea</taxon>
        <taxon>Anguinidae</taxon>
        <taxon>Anguininae</taxon>
        <taxon>Ditylenchus</taxon>
    </lineage>
</organism>
<dbReference type="Proteomes" id="UP001201812">
    <property type="component" value="Unassembled WGS sequence"/>
</dbReference>
<dbReference type="EMBL" id="JAKKPZ010000198">
    <property type="protein sequence ID" value="KAI1698936.1"/>
    <property type="molecule type" value="Genomic_DNA"/>
</dbReference>
<name>A0AAD4MR13_9BILA</name>
<evidence type="ECO:0000313" key="1">
    <source>
        <dbReference type="EMBL" id="KAI1698936.1"/>
    </source>
</evidence>
<reference evidence="1" key="1">
    <citation type="submission" date="2022-01" db="EMBL/GenBank/DDBJ databases">
        <title>Genome Sequence Resource for Two Populations of Ditylenchus destructor, the Migratory Endoparasitic Phytonematode.</title>
        <authorList>
            <person name="Zhang H."/>
            <person name="Lin R."/>
            <person name="Xie B."/>
        </authorList>
    </citation>
    <scope>NUCLEOTIDE SEQUENCE</scope>
    <source>
        <strain evidence="1">BazhouSP</strain>
    </source>
</reference>